<dbReference type="EMBL" id="BPQB01000018">
    <property type="protein sequence ID" value="GJE90801.1"/>
    <property type="molecule type" value="Genomic_DNA"/>
</dbReference>
<protein>
    <submittedName>
        <fullName evidence="3">Uncharacterized protein</fullName>
    </submittedName>
</protein>
<keyword evidence="4" id="KW-1185">Reference proteome</keyword>
<keyword evidence="1" id="KW-0472">Membrane</keyword>
<keyword evidence="1" id="KW-0812">Transmembrane</keyword>
<sequence>MYPPTYRYLGRMRSSVIVGLSLLLTSRTVAQNSSVTCNPSFAWANNNLGQSPCVIAAYIRSACETNPADYNIVPSLSGHYGPPTGTDVDICTCSMVYYNTINACSVCAGNKTLSWSASTAPCGSKTSIARVIPDGTAVPAWAFLDVTQSGNVFNATQAQDYSTRNNTMVTASGLAQPSGTGSPSAHKSNTGAIVGGVVAGVTAMIAIVSALIFWRRRRGRARGQTLSVRQSTMVEASEAGLLSHAASPNPDAVGRVGKLYNPDDPSTFPDALSPPTMRFIEPTNVGARSEAGTSERTVVAEL</sequence>
<name>A0A9P3G9J9_9APHY</name>
<comment type="caution">
    <text evidence="3">The sequence shown here is derived from an EMBL/GenBank/DDBJ whole genome shotgun (WGS) entry which is preliminary data.</text>
</comment>
<evidence type="ECO:0000313" key="3">
    <source>
        <dbReference type="EMBL" id="GJE90801.1"/>
    </source>
</evidence>
<dbReference type="AlphaFoldDB" id="A0A9P3G9J9"/>
<feature type="signal peptide" evidence="2">
    <location>
        <begin position="1"/>
        <end position="30"/>
    </location>
</feature>
<reference evidence="3 4" key="1">
    <citation type="submission" date="2021-08" db="EMBL/GenBank/DDBJ databases">
        <title>Draft Genome Sequence of Phanerochaete sordida strain YK-624.</title>
        <authorList>
            <person name="Mori T."/>
            <person name="Dohra H."/>
            <person name="Suzuki T."/>
            <person name="Kawagishi H."/>
            <person name="Hirai H."/>
        </authorList>
    </citation>
    <scope>NUCLEOTIDE SEQUENCE [LARGE SCALE GENOMIC DNA]</scope>
    <source>
        <strain evidence="3 4">YK-624</strain>
    </source>
</reference>
<accession>A0A9P3G9J9</accession>
<evidence type="ECO:0000256" key="1">
    <source>
        <dbReference type="SAM" id="Phobius"/>
    </source>
</evidence>
<gene>
    <name evidence="3" type="ORF">PsYK624_069450</name>
</gene>
<proteinExistence type="predicted"/>
<evidence type="ECO:0000313" key="4">
    <source>
        <dbReference type="Proteomes" id="UP000703269"/>
    </source>
</evidence>
<dbReference type="OrthoDB" id="2576311at2759"/>
<dbReference type="Proteomes" id="UP000703269">
    <property type="component" value="Unassembled WGS sequence"/>
</dbReference>
<feature type="chain" id="PRO_5040388156" evidence="2">
    <location>
        <begin position="31"/>
        <end position="302"/>
    </location>
</feature>
<keyword evidence="2" id="KW-0732">Signal</keyword>
<evidence type="ECO:0000256" key="2">
    <source>
        <dbReference type="SAM" id="SignalP"/>
    </source>
</evidence>
<keyword evidence="1" id="KW-1133">Transmembrane helix</keyword>
<feature type="transmembrane region" description="Helical" evidence="1">
    <location>
        <begin position="192"/>
        <end position="214"/>
    </location>
</feature>
<organism evidence="3 4">
    <name type="scientific">Phanerochaete sordida</name>
    <dbReference type="NCBI Taxonomy" id="48140"/>
    <lineage>
        <taxon>Eukaryota</taxon>
        <taxon>Fungi</taxon>
        <taxon>Dikarya</taxon>
        <taxon>Basidiomycota</taxon>
        <taxon>Agaricomycotina</taxon>
        <taxon>Agaricomycetes</taxon>
        <taxon>Polyporales</taxon>
        <taxon>Phanerochaetaceae</taxon>
        <taxon>Phanerochaete</taxon>
    </lineage>
</organism>